<evidence type="ECO:0000313" key="1">
    <source>
        <dbReference type="EMBL" id="JAC04524.1"/>
    </source>
</evidence>
<sequence>MACCRGKDTQYRPDFRGKALTEKFYARHDQLTLHGKYKEKYDLYASNIRIRQSTGVRDHRLTPLTENQIYGWLSHLAEDYSTGYDPYIFRHHYHTHETIRTQLRIFSEIFFKRKL</sequence>
<organism evidence="1">
    <name type="scientific">Ceratitis capitata</name>
    <name type="common">Mediterranean fruit fly</name>
    <name type="synonym">Tephritis capitata</name>
    <dbReference type="NCBI Taxonomy" id="7213"/>
    <lineage>
        <taxon>Eukaryota</taxon>
        <taxon>Metazoa</taxon>
        <taxon>Ecdysozoa</taxon>
        <taxon>Arthropoda</taxon>
        <taxon>Hexapoda</taxon>
        <taxon>Insecta</taxon>
        <taxon>Pterygota</taxon>
        <taxon>Neoptera</taxon>
        <taxon>Endopterygota</taxon>
        <taxon>Diptera</taxon>
        <taxon>Brachycera</taxon>
        <taxon>Muscomorpha</taxon>
        <taxon>Tephritoidea</taxon>
        <taxon>Tephritidae</taxon>
        <taxon>Ceratitis</taxon>
        <taxon>Ceratitis</taxon>
    </lineage>
</organism>
<reference evidence="1" key="1">
    <citation type="submission" date="2013-07" db="EMBL/GenBank/DDBJ databases">
        <authorList>
            <person name="Geib S."/>
        </authorList>
    </citation>
    <scope>NUCLEOTIDE SEQUENCE</scope>
</reference>
<accession>W8C521</accession>
<name>W8C521_CERCA</name>
<dbReference type="AlphaFoldDB" id="W8C521"/>
<dbReference type="EMBL" id="GAMC01002032">
    <property type="protein sequence ID" value="JAC04524.1"/>
    <property type="molecule type" value="mRNA"/>
</dbReference>
<protein>
    <submittedName>
        <fullName evidence="1">Uncharacterized protein</fullName>
    </submittedName>
</protein>
<reference evidence="1" key="2">
    <citation type="journal article" date="2014" name="BMC Genomics">
        <title>A genomic perspective to assessing quality of mass-reared SIT flies used in Mediterranean fruit fly (Ceratitis capitata) eradication in California.</title>
        <authorList>
            <person name="Calla B."/>
            <person name="Hall B."/>
            <person name="Hou S."/>
            <person name="Geib S.M."/>
        </authorList>
    </citation>
    <scope>NUCLEOTIDE SEQUENCE</scope>
</reference>
<proteinExistence type="evidence at transcript level"/>